<reference evidence="1" key="1">
    <citation type="journal article" date="2023" name="Mol. Biol. Evol.">
        <title>Third-Generation Sequencing Reveals the Adaptive Role of the Epigenome in Three Deep-Sea Polychaetes.</title>
        <authorList>
            <person name="Perez M."/>
            <person name="Aroh O."/>
            <person name="Sun Y."/>
            <person name="Lan Y."/>
            <person name="Juniper S.K."/>
            <person name="Young C.R."/>
            <person name="Angers B."/>
            <person name="Qian P.Y."/>
        </authorList>
    </citation>
    <scope>NUCLEOTIDE SEQUENCE</scope>
    <source>
        <strain evidence="1">R07B-5</strain>
    </source>
</reference>
<keyword evidence="2" id="KW-1185">Reference proteome</keyword>
<accession>A0AAD9P5V1</accession>
<proteinExistence type="predicted"/>
<dbReference type="EMBL" id="JAODUO010000125">
    <property type="protein sequence ID" value="KAK2188707.1"/>
    <property type="molecule type" value="Genomic_DNA"/>
</dbReference>
<evidence type="ECO:0000313" key="1">
    <source>
        <dbReference type="EMBL" id="KAK2188707.1"/>
    </source>
</evidence>
<organism evidence="1 2">
    <name type="scientific">Ridgeia piscesae</name>
    <name type="common">Tubeworm</name>
    <dbReference type="NCBI Taxonomy" id="27915"/>
    <lineage>
        <taxon>Eukaryota</taxon>
        <taxon>Metazoa</taxon>
        <taxon>Spiralia</taxon>
        <taxon>Lophotrochozoa</taxon>
        <taxon>Annelida</taxon>
        <taxon>Polychaeta</taxon>
        <taxon>Sedentaria</taxon>
        <taxon>Canalipalpata</taxon>
        <taxon>Sabellida</taxon>
        <taxon>Siboglinidae</taxon>
        <taxon>Ridgeia</taxon>
    </lineage>
</organism>
<dbReference type="Proteomes" id="UP001209878">
    <property type="component" value="Unassembled WGS sequence"/>
</dbReference>
<sequence length="211" mass="24450">MAYQSVWWHPNYHEYATGMVDQPRTWPNVMEQYRRPHPLYDNRFDRMPVETTNTRFYLDEPRYGKPVYRGKFRDLPHTVTKHYPDPEPGGPPRGFYGRRYYEHGPPRFKYDGPHHDKLYWLAQPPFNPCTMARKPIAANADPDTLRGVNLLPRFSSTKPTVEFGERDVTYNSPNAGGQGRGPVLKSVSMPADFTSPCLVTKRITQDGVGYL</sequence>
<gene>
    <name evidence="1" type="ORF">NP493_124g01016</name>
</gene>
<name>A0AAD9P5V1_RIDPI</name>
<protein>
    <submittedName>
        <fullName evidence="1">Uncharacterized protein</fullName>
    </submittedName>
</protein>
<comment type="caution">
    <text evidence="1">The sequence shown here is derived from an EMBL/GenBank/DDBJ whole genome shotgun (WGS) entry which is preliminary data.</text>
</comment>
<evidence type="ECO:0000313" key="2">
    <source>
        <dbReference type="Proteomes" id="UP001209878"/>
    </source>
</evidence>
<dbReference type="AlphaFoldDB" id="A0AAD9P5V1"/>